<evidence type="ECO:0000313" key="3">
    <source>
        <dbReference type="Proteomes" id="UP000472727"/>
    </source>
</evidence>
<organism evidence="2 3">
    <name type="scientific">Orbilia oligospora</name>
    <name type="common">Nematode-trapping fungus</name>
    <name type="synonym">Arthrobotrys oligospora</name>
    <dbReference type="NCBI Taxonomy" id="2813651"/>
    <lineage>
        <taxon>Eukaryota</taxon>
        <taxon>Fungi</taxon>
        <taxon>Dikarya</taxon>
        <taxon>Ascomycota</taxon>
        <taxon>Pezizomycotina</taxon>
        <taxon>Orbiliomycetes</taxon>
        <taxon>Orbiliales</taxon>
        <taxon>Orbiliaceae</taxon>
        <taxon>Orbilia</taxon>
    </lineage>
</organism>
<dbReference type="Proteomes" id="UP000472727">
    <property type="component" value="Unassembled WGS sequence"/>
</dbReference>
<sequence>MQALNKAFNYQMRLHSRYWSSKVSGNELAPRFSAAPHTEGKKPRVGLESTQSSAAADPSKDATADPLSHRSTSQLRAVHRRLDCDTMHIDTATLNLEWSRVANIPEAFLVDL</sequence>
<evidence type="ECO:0000313" key="2">
    <source>
        <dbReference type="EMBL" id="KAF3217208.1"/>
    </source>
</evidence>
<gene>
    <name evidence="2" type="ORF">TWF106_008046</name>
</gene>
<protein>
    <submittedName>
        <fullName evidence="2">Uncharacterized protein</fullName>
    </submittedName>
</protein>
<feature type="region of interest" description="Disordered" evidence="1">
    <location>
        <begin position="30"/>
        <end position="74"/>
    </location>
</feature>
<name>A0A7C8QPS3_ORBOL</name>
<evidence type="ECO:0000256" key="1">
    <source>
        <dbReference type="SAM" id="MobiDB-lite"/>
    </source>
</evidence>
<accession>A0A7C8QPS3</accession>
<dbReference type="EMBL" id="WIWS01000046">
    <property type="protein sequence ID" value="KAF3217208.1"/>
    <property type="molecule type" value="Genomic_DNA"/>
</dbReference>
<proteinExistence type="predicted"/>
<comment type="caution">
    <text evidence="2">The sequence shown here is derived from an EMBL/GenBank/DDBJ whole genome shotgun (WGS) entry which is preliminary data.</text>
</comment>
<reference evidence="2 3" key="1">
    <citation type="submission" date="2019-06" db="EMBL/GenBank/DDBJ databases">
        <authorList>
            <person name="Palmer J.M."/>
        </authorList>
    </citation>
    <scope>NUCLEOTIDE SEQUENCE [LARGE SCALE GENOMIC DNA]</scope>
    <source>
        <strain evidence="2 3">TWF106</strain>
    </source>
</reference>
<dbReference type="AlphaFoldDB" id="A0A7C8QPS3"/>